<dbReference type="InterPro" id="IPR053142">
    <property type="entry name" value="PchR_regulatory_protein"/>
</dbReference>
<dbReference type="EMBL" id="JALQCW010000082">
    <property type="protein sequence ID" value="MCK9801262.1"/>
    <property type="molecule type" value="Genomic_DNA"/>
</dbReference>
<dbReference type="SUPFAM" id="SSF46689">
    <property type="entry name" value="Homeodomain-like"/>
    <property type="match status" value="1"/>
</dbReference>
<dbReference type="GO" id="GO:0009893">
    <property type="term" value="P:positive regulation of metabolic process"/>
    <property type="evidence" value="ECO:0007669"/>
    <property type="project" value="UniProtKB-ARBA"/>
</dbReference>
<dbReference type="RefSeq" id="WP_268266736.1">
    <property type="nucleotide sequence ID" value="NZ_JALQCW010000082.1"/>
</dbReference>
<name>A0A9X2C8B0_9PSED</name>
<feature type="domain" description="HTH araC/xylS-type" evidence="4">
    <location>
        <begin position="218"/>
        <end position="315"/>
    </location>
</feature>
<dbReference type="InterPro" id="IPR009057">
    <property type="entry name" value="Homeodomain-like_sf"/>
</dbReference>
<evidence type="ECO:0000259" key="4">
    <source>
        <dbReference type="PROSITE" id="PS01124"/>
    </source>
</evidence>
<dbReference type="GO" id="GO:0043565">
    <property type="term" value="F:sequence-specific DNA binding"/>
    <property type="evidence" value="ECO:0007669"/>
    <property type="project" value="InterPro"/>
</dbReference>
<comment type="caution">
    <text evidence="5">The sequence shown here is derived from an EMBL/GenBank/DDBJ whole genome shotgun (WGS) entry which is preliminary data.</text>
</comment>
<evidence type="ECO:0000313" key="6">
    <source>
        <dbReference type="Proteomes" id="UP001155059"/>
    </source>
</evidence>
<proteinExistence type="predicted"/>
<keyword evidence="1" id="KW-0805">Transcription regulation</keyword>
<gene>
    <name evidence="5" type="ORF">M1B34_27215</name>
</gene>
<dbReference type="PROSITE" id="PS00041">
    <property type="entry name" value="HTH_ARAC_FAMILY_1"/>
    <property type="match status" value="1"/>
</dbReference>
<dbReference type="PANTHER" id="PTHR47893">
    <property type="entry name" value="REGULATORY PROTEIN PCHR"/>
    <property type="match status" value="1"/>
</dbReference>
<sequence>MALANKASQSYRVTADQPRHLSTVADGWQRQQLPDECGECYSEGLALAPDLMLLRSCYRPSRTLLEDTASPHNRPMLVLTFGLEGDSGYLGADGAAVAFRAGHTTVTSFQVSQGERRYPAGSRVSQLRLLVGEELLGSYLGAARARQLLGNGHLRQLAFEPTSAASLSLAKALSAGPADRLQRHIHGLSLLAEQLKHLSPPEPPSHPRFSADDLEKLERVRDIMGRQLDQPLTVAYLCAAVGLNEFKLKQGLHYRFNSTPQRMLLELRMHRAHALLEGGCQVAQAAYQVGYRHPHNFTSAFARFFGKTPKSVFGKRR</sequence>
<dbReference type="Gene3D" id="1.10.10.60">
    <property type="entry name" value="Homeodomain-like"/>
    <property type="match status" value="1"/>
</dbReference>
<reference evidence="5 6" key="2">
    <citation type="journal article" date="2023" name="Plant Pathol.">
        <title>Dismantling and reorganizing Pseudomonas marginalis sensu#lato.</title>
        <authorList>
            <person name="Sawada H."/>
            <person name="Fujikawa T."/>
            <person name="Satou M."/>
        </authorList>
    </citation>
    <scope>NUCLEOTIDE SEQUENCE [LARGE SCALE GENOMIC DNA]</scope>
    <source>
        <strain evidence="5 6">MAFF 302030</strain>
    </source>
</reference>
<accession>A0A9X2C8B0</accession>
<dbReference type="AlphaFoldDB" id="A0A9X2C8B0"/>
<protein>
    <submittedName>
        <fullName evidence="5">AraC family transcriptional regulator</fullName>
    </submittedName>
</protein>
<dbReference type="PROSITE" id="PS01124">
    <property type="entry name" value="HTH_ARAC_FAMILY_2"/>
    <property type="match status" value="1"/>
</dbReference>
<evidence type="ECO:0000256" key="3">
    <source>
        <dbReference type="ARBA" id="ARBA00023163"/>
    </source>
</evidence>
<dbReference type="SMART" id="SM00342">
    <property type="entry name" value="HTH_ARAC"/>
    <property type="match status" value="1"/>
</dbReference>
<evidence type="ECO:0000313" key="5">
    <source>
        <dbReference type="EMBL" id="MCK9801262.1"/>
    </source>
</evidence>
<dbReference type="GO" id="GO:0003700">
    <property type="term" value="F:DNA-binding transcription factor activity"/>
    <property type="evidence" value="ECO:0007669"/>
    <property type="project" value="InterPro"/>
</dbReference>
<dbReference type="InterPro" id="IPR018062">
    <property type="entry name" value="HTH_AraC-typ_CS"/>
</dbReference>
<organism evidence="5 6">
    <name type="scientific">Pseudomonas morbosilactucae</name>
    <dbReference type="NCBI Taxonomy" id="2938197"/>
    <lineage>
        <taxon>Bacteria</taxon>
        <taxon>Pseudomonadati</taxon>
        <taxon>Pseudomonadota</taxon>
        <taxon>Gammaproteobacteria</taxon>
        <taxon>Pseudomonadales</taxon>
        <taxon>Pseudomonadaceae</taxon>
        <taxon>Pseudomonas</taxon>
    </lineage>
</organism>
<dbReference type="PANTHER" id="PTHR47893:SF1">
    <property type="entry name" value="REGULATORY PROTEIN PCHR"/>
    <property type="match status" value="1"/>
</dbReference>
<reference evidence="5 6" key="1">
    <citation type="journal article" date="2022" name="Int. J. Syst. Evol. Microbiol.">
        <title>Pseudomonas aegrilactucae sp. nov. and Pseudomonas morbosilactucae sp. nov., pathogens causing bacterial rot of lettuce in Japan.</title>
        <authorList>
            <person name="Sawada H."/>
            <person name="Fujikawa T."/>
            <person name="Satou M."/>
        </authorList>
    </citation>
    <scope>NUCLEOTIDE SEQUENCE [LARGE SCALE GENOMIC DNA]</scope>
    <source>
        <strain evidence="5 6">MAFF 302030</strain>
    </source>
</reference>
<keyword evidence="2" id="KW-0238">DNA-binding</keyword>
<evidence type="ECO:0000256" key="2">
    <source>
        <dbReference type="ARBA" id="ARBA00023125"/>
    </source>
</evidence>
<dbReference type="Pfam" id="PF12833">
    <property type="entry name" value="HTH_18"/>
    <property type="match status" value="1"/>
</dbReference>
<evidence type="ECO:0000256" key="1">
    <source>
        <dbReference type="ARBA" id="ARBA00023015"/>
    </source>
</evidence>
<dbReference type="Proteomes" id="UP001155059">
    <property type="component" value="Unassembled WGS sequence"/>
</dbReference>
<dbReference type="InterPro" id="IPR018060">
    <property type="entry name" value="HTH_AraC"/>
</dbReference>
<keyword evidence="3" id="KW-0804">Transcription</keyword>